<reference evidence="14" key="1">
    <citation type="submission" date="2017-02" db="UniProtKB">
        <authorList>
            <consortium name="WormBaseParasite"/>
        </authorList>
    </citation>
    <scope>IDENTIFICATION</scope>
</reference>
<protein>
    <submittedName>
        <fullName evidence="14">NADH dehydrogenase [ubiquinone] 1 beta subcomplex subunit 2, mitochondrial</fullName>
    </submittedName>
</protein>
<evidence type="ECO:0000256" key="5">
    <source>
        <dbReference type="ARBA" id="ARBA00022448"/>
    </source>
</evidence>
<evidence type="ECO:0000256" key="11">
    <source>
        <dbReference type="ARBA" id="ARBA00023136"/>
    </source>
</evidence>
<feature type="region of interest" description="Disordered" evidence="12">
    <location>
        <begin position="47"/>
        <end position="68"/>
    </location>
</feature>
<keyword evidence="9" id="KW-0249">Electron transport</keyword>
<feature type="compositionally biased region" description="Basic and acidic residues" evidence="12">
    <location>
        <begin position="52"/>
        <end position="62"/>
    </location>
</feature>
<keyword evidence="5" id="KW-0813">Transport</keyword>
<dbReference type="GO" id="GO:0005743">
    <property type="term" value="C:mitochondrial inner membrane"/>
    <property type="evidence" value="ECO:0007669"/>
    <property type="project" value="UniProtKB-SubCell"/>
</dbReference>
<evidence type="ECO:0000256" key="6">
    <source>
        <dbReference type="ARBA" id="ARBA00022660"/>
    </source>
</evidence>
<name>A0A0N4ZYT0_PARTI</name>
<dbReference type="Proteomes" id="UP000038045">
    <property type="component" value="Unplaced"/>
</dbReference>
<evidence type="ECO:0000256" key="9">
    <source>
        <dbReference type="ARBA" id="ARBA00022982"/>
    </source>
</evidence>
<comment type="subcellular location">
    <subcellularLocation>
        <location evidence="2">Mitochondrion inner membrane</location>
        <topology evidence="2">Peripheral membrane protein</topology>
        <orientation evidence="2">Matrix side</orientation>
    </subcellularLocation>
</comment>
<comment type="function">
    <text evidence="1">Accessory subunit of the mitochondrial membrane respiratory chain NADH dehydrogenase (Complex I), that is believed not to be involved in catalysis. Complex I functions in the transfer of electrons from NADH to the respiratory chain. The immediate electron acceptor for the enzyme is believed to be ubiquinone.</text>
</comment>
<keyword evidence="7" id="KW-0999">Mitochondrion inner membrane</keyword>
<keyword evidence="8" id="KW-0809">Transit peptide</keyword>
<proteinExistence type="inferred from homology"/>
<dbReference type="GO" id="GO:0032981">
    <property type="term" value="P:mitochondrial respiratory chain complex I assembly"/>
    <property type="evidence" value="ECO:0007669"/>
    <property type="project" value="TreeGrafter"/>
</dbReference>
<evidence type="ECO:0000256" key="3">
    <source>
        <dbReference type="ARBA" id="ARBA00005923"/>
    </source>
</evidence>
<evidence type="ECO:0000256" key="1">
    <source>
        <dbReference type="ARBA" id="ARBA00003195"/>
    </source>
</evidence>
<evidence type="ECO:0000256" key="2">
    <source>
        <dbReference type="ARBA" id="ARBA00004443"/>
    </source>
</evidence>
<evidence type="ECO:0000256" key="10">
    <source>
        <dbReference type="ARBA" id="ARBA00023128"/>
    </source>
</evidence>
<accession>A0A0N4ZYT0</accession>
<dbReference type="WBParaSite" id="PTRK_0001394700.1">
    <property type="protein sequence ID" value="PTRK_0001394700.1"/>
    <property type="gene ID" value="PTRK_0001394700"/>
</dbReference>
<comment type="similarity">
    <text evidence="3">Belongs to the complex I NDUFB2 subunit family.</text>
</comment>
<comment type="subunit">
    <text evidence="4">Complex I is composed of 45 different subunits.</text>
</comment>
<keyword evidence="13" id="KW-1185">Reference proteome</keyword>
<evidence type="ECO:0000313" key="14">
    <source>
        <dbReference type="WBParaSite" id="PTRK_0001394700.1"/>
    </source>
</evidence>
<dbReference type="STRING" id="131310.A0A0N4ZYT0"/>
<keyword evidence="11" id="KW-0472">Membrane</keyword>
<evidence type="ECO:0000256" key="4">
    <source>
        <dbReference type="ARBA" id="ARBA00011533"/>
    </source>
</evidence>
<dbReference type="GO" id="GO:0045271">
    <property type="term" value="C:respiratory chain complex I"/>
    <property type="evidence" value="ECO:0007669"/>
    <property type="project" value="InterPro"/>
</dbReference>
<dbReference type="Pfam" id="PF14813">
    <property type="entry name" value="NADH_B2"/>
    <property type="match status" value="1"/>
</dbReference>
<evidence type="ECO:0000256" key="8">
    <source>
        <dbReference type="ARBA" id="ARBA00022946"/>
    </source>
</evidence>
<dbReference type="AlphaFoldDB" id="A0A0N4ZYT0"/>
<evidence type="ECO:0000313" key="13">
    <source>
        <dbReference type="Proteomes" id="UP000038045"/>
    </source>
</evidence>
<evidence type="ECO:0000256" key="12">
    <source>
        <dbReference type="SAM" id="MobiDB-lite"/>
    </source>
</evidence>
<dbReference type="PANTHER" id="PTHR15223:SF1">
    <property type="entry name" value="NADH DEHYDROGENASE [UBIQUINONE] 1 BETA SUBCOMPLEX SUBUNIT 2, MITOCHONDRIAL"/>
    <property type="match status" value="1"/>
</dbReference>
<sequence length="159" mass="18517">MIFGRGFTSLASQFRALPPKQQKLIITTIRSKWISAKEAQKIAGIPVGTRMGHPEDPERNTFDGHYNGTPGKDKPLHDFYYRQPIPHTTHIDRTLTKLITGLIWFWFTYHMYYHSGVLFGHWYMPYLSEFTDEELGIPPDNAPDPEYWGNHGKPYGTYR</sequence>
<organism evidence="13 14">
    <name type="scientific">Parastrongyloides trichosuri</name>
    <name type="common">Possum-specific nematode worm</name>
    <dbReference type="NCBI Taxonomy" id="131310"/>
    <lineage>
        <taxon>Eukaryota</taxon>
        <taxon>Metazoa</taxon>
        <taxon>Ecdysozoa</taxon>
        <taxon>Nematoda</taxon>
        <taxon>Chromadorea</taxon>
        <taxon>Rhabditida</taxon>
        <taxon>Tylenchina</taxon>
        <taxon>Panagrolaimomorpha</taxon>
        <taxon>Strongyloidoidea</taxon>
        <taxon>Strongyloididae</taxon>
        <taxon>Parastrongyloides</taxon>
    </lineage>
</organism>
<keyword evidence="10" id="KW-0496">Mitochondrion</keyword>
<dbReference type="InterPro" id="IPR026627">
    <property type="entry name" value="NDUFB2_animal"/>
</dbReference>
<keyword evidence="6" id="KW-0679">Respiratory chain</keyword>
<dbReference type="PANTHER" id="PTHR15223">
    <property type="entry name" value="NADH-UBIQUINONE OXIDOREDUCTASE AGGG SUBUNIT"/>
    <property type="match status" value="1"/>
</dbReference>
<evidence type="ECO:0000256" key="7">
    <source>
        <dbReference type="ARBA" id="ARBA00022792"/>
    </source>
</evidence>